<proteinExistence type="predicted"/>
<comment type="caution">
    <text evidence="3">The sequence shown here is derived from an EMBL/GenBank/DDBJ whole genome shotgun (WGS) entry which is preliminary data.</text>
</comment>
<organism evidence="3 4">
    <name type="scientific">Virgibacillus kekensis</name>
    <dbReference type="NCBI Taxonomy" id="202261"/>
    <lineage>
        <taxon>Bacteria</taxon>
        <taxon>Bacillati</taxon>
        <taxon>Bacillota</taxon>
        <taxon>Bacilli</taxon>
        <taxon>Bacillales</taxon>
        <taxon>Bacillaceae</taxon>
        <taxon>Virgibacillus</taxon>
    </lineage>
</organism>
<accession>A0ABV9DNY0</accession>
<reference evidence="4" key="1">
    <citation type="journal article" date="2019" name="Int. J. Syst. Evol. Microbiol.">
        <title>The Global Catalogue of Microorganisms (GCM) 10K type strain sequencing project: providing services to taxonomists for standard genome sequencing and annotation.</title>
        <authorList>
            <consortium name="The Broad Institute Genomics Platform"/>
            <consortium name="The Broad Institute Genome Sequencing Center for Infectious Disease"/>
            <person name="Wu L."/>
            <person name="Ma J."/>
        </authorList>
    </citation>
    <scope>NUCLEOTIDE SEQUENCE [LARGE SCALE GENOMIC DNA]</scope>
    <source>
        <strain evidence="4">CGMCC 4.7426</strain>
    </source>
</reference>
<keyword evidence="1" id="KW-0175">Coiled coil</keyword>
<keyword evidence="2" id="KW-0732">Signal</keyword>
<keyword evidence="4" id="KW-1185">Reference proteome</keyword>
<dbReference type="EMBL" id="JBHSFU010000009">
    <property type="protein sequence ID" value="MFC4559534.1"/>
    <property type="molecule type" value="Genomic_DNA"/>
</dbReference>
<feature type="signal peptide" evidence="2">
    <location>
        <begin position="1"/>
        <end position="27"/>
    </location>
</feature>
<protein>
    <recommendedName>
        <fullName evidence="5">DUF4030 domain-containing protein</fullName>
    </recommendedName>
</protein>
<evidence type="ECO:0000256" key="2">
    <source>
        <dbReference type="SAM" id="SignalP"/>
    </source>
</evidence>
<feature type="chain" id="PRO_5046399096" description="DUF4030 domain-containing protein" evidence="2">
    <location>
        <begin position="28"/>
        <end position="304"/>
    </location>
</feature>
<feature type="coiled-coil region" evidence="1">
    <location>
        <begin position="20"/>
        <end position="51"/>
    </location>
</feature>
<evidence type="ECO:0000256" key="1">
    <source>
        <dbReference type="SAM" id="Coils"/>
    </source>
</evidence>
<sequence length="304" mass="35334">MRIKKLLAGLLVVILFTAGLSTQQVNADKLKDEIKRSMQETEKRKEALSNFHEEIHKKFDAAGYDASLSFSNDPLFYQEKLEVIVHIKDSNLMKQREKIDAIVKEAAKTHKLGKVEVRIEKAQKNYESEQDKKLRKLHNKIFTVTKDILKEKGLEASGMIISSTPNQNIRIEIRQHDKSINISKLEELIHDEIYAATEEDIKVEVREHIESAEKEIAWMPILQAVHQEMRKHFDEVSGFAHSFHPAPLQIIIKTTLADNRKTRKTAARMEEYVHTIIDVKREELNTKKEPYTVIIRDKKHNKLN</sequence>
<name>A0ABV9DNY0_9BACI</name>
<dbReference type="RefSeq" id="WP_390297882.1">
    <property type="nucleotide sequence ID" value="NZ_JBHSFU010000009.1"/>
</dbReference>
<evidence type="ECO:0008006" key="5">
    <source>
        <dbReference type="Google" id="ProtNLM"/>
    </source>
</evidence>
<evidence type="ECO:0000313" key="4">
    <source>
        <dbReference type="Proteomes" id="UP001595989"/>
    </source>
</evidence>
<evidence type="ECO:0000313" key="3">
    <source>
        <dbReference type="EMBL" id="MFC4559534.1"/>
    </source>
</evidence>
<gene>
    <name evidence="3" type="ORF">ACFO3D_15145</name>
</gene>
<dbReference type="Proteomes" id="UP001595989">
    <property type="component" value="Unassembled WGS sequence"/>
</dbReference>